<organism evidence="1 2">
    <name type="scientific">Phytohabitans aurantiacus</name>
    <dbReference type="NCBI Taxonomy" id="3016789"/>
    <lineage>
        <taxon>Bacteria</taxon>
        <taxon>Bacillati</taxon>
        <taxon>Actinomycetota</taxon>
        <taxon>Actinomycetes</taxon>
        <taxon>Micromonosporales</taxon>
        <taxon>Micromonosporaceae</taxon>
    </lineage>
</organism>
<protein>
    <submittedName>
        <fullName evidence="1">Uncharacterized protein</fullName>
    </submittedName>
</protein>
<sequence length="110" mass="12329">MGHEIVHQPRLAWDGARAFVAAADTDHLYPWLGRRLATLLGPAYREALTESRWLVRLAEREEAPFVEVAKWRARLDDALRYHPELADGLRALTADVVFRMAAPGKAAGRG</sequence>
<dbReference type="Proteomes" id="UP001144280">
    <property type="component" value="Unassembled WGS sequence"/>
</dbReference>
<dbReference type="EMBL" id="BSDI01000020">
    <property type="protein sequence ID" value="GLH99044.1"/>
    <property type="molecule type" value="Genomic_DNA"/>
</dbReference>
<gene>
    <name evidence="1" type="ORF">Pa4123_43190</name>
</gene>
<reference evidence="1" key="1">
    <citation type="submission" date="2022-12" db="EMBL/GenBank/DDBJ databases">
        <title>New Phytohabitans aurantiacus sp. RD004123 nov., an actinomycete isolated from soil.</title>
        <authorList>
            <person name="Triningsih D.W."/>
            <person name="Harunari E."/>
            <person name="Igarashi Y."/>
        </authorList>
    </citation>
    <scope>NUCLEOTIDE SEQUENCE</scope>
    <source>
        <strain evidence="1">RD004123</strain>
    </source>
</reference>
<name>A0ABQ5QZB1_9ACTN</name>
<comment type="caution">
    <text evidence="1">The sequence shown here is derived from an EMBL/GenBank/DDBJ whole genome shotgun (WGS) entry which is preliminary data.</text>
</comment>
<proteinExistence type="predicted"/>
<evidence type="ECO:0000313" key="2">
    <source>
        <dbReference type="Proteomes" id="UP001144280"/>
    </source>
</evidence>
<accession>A0ABQ5QZB1</accession>
<evidence type="ECO:0000313" key="1">
    <source>
        <dbReference type="EMBL" id="GLH99044.1"/>
    </source>
</evidence>
<dbReference type="RefSeq" id="WP_281898405.1">
    <property type="nucleotide sequence ID" value="NZ_BSDI01000020.1"/>
</dbReference>
<keyword evidence="2" id="KW-1185">Reference proteome</keyword>